<evidence type="ECO:0000313" key="3">
    <source>
        <dbReference type="Proteomes" id="UP000789524"/>
    </source>
</evidence>
<feature type="region of interest" description="Disordered" evidence="1">
    <location>
        <begin position="55"/>
        <end position="87"/>
    </location>
</feature>
<accession>A0A8J2QXF9</accession>
<name>A0A8J2QXF9_9NEOP</name>
<protein>
    <submittedName>
        <fullName evidence="2">(African queen) hypothetical protein</fullName>
    </submittedName>
</protein>
<proteinExistence type="predicted"/>
<gene>
    <name evidence="2" type="ORF">DCHRY22_LOCUS10281</name>
</gene>
<dbReference type="AlphaFoldDB" id="A0A8J2QXF9"/>
<sequence length="358" mass="40951">MLTFNQKPEKKWRLALARKKKDGLKGSIMKKEPPVKKIIKKGPVTVQKEVNVTKSTEQITNQELKTVTDEESKEEPQAVTEGDESDQPIEGQFKLNKLMSTVLEDELQKILTQIWKALPNLNSTDMEKFIAERLHNEALVELKNVLGLNITKRLLNVYNPLFVKIQFSCRPENGLLSKFLKNYNITKFKRIDPETNTFAAILDTIADFDKICKAKNIKCGSAKITVTPCYKFKKCPKNLITAFNNTAEYENYFNEHTTGNVKKENSSSIDNSEIEKVDEKIVQNKPKPDIENPGNKTTQEIKSTDKQIDNKNDEFMNYEMYEEQEIDPELNEEMADEEILALISSGVVLDECSGSDRE</sequence>
<feature type="compositionally biased region" description="Basic and acidic residues" evidence="1">
    <location>
        <begin position="66"/>
        <end position="76"/>
    </location>
</feature>
<keyword evidence="3" id="KW-1185">Reference proteome</keyword>
<evidence type="ECO:0000313" key="2">
    <source>
        <dbReference type="EMBL" id="CAG9572960.1"/>
    </source>
</evidence>
<dbReference type="Proteomes" id="UP000789524">
    <property type="component" value="Unassembled WGS sequence"/>
</dbReference>
<evidence type="ECO:0000256" key="1">
    <source>
        <dbReference type="SAM" id="MobiDB-lite"/>
    </source>
</evidence>
<feature type="compositionally biased region" description="Polar residues" evidence="1">
    <location>
        <begin position="55"/>
        <end position="65"/>
    </location>
</feature>
<reference evidence="2" key="1">
    <citation type="submission" date="2021-09" db="EMBL/GenBank/DDBJ databases">
        <authorList>
            <person name="Martin H S."/>
        </authorList>
    </citation>
    <scope>NUCLEOTIDE SEQUENCE</scope>
</reference>
<dbReference type="EMBL" id="CAKASE010000069">
    <property type="protein sequence ID" value="CAG9572960.1"/>
    <property type="molecule type" value="Genomic_DNA"/>
</dbReference>
<organism evidence="2 3">
    <name type="scientific">Danaus chrysippus</name>
    <name type="common">African queen</name>
    <dbReference type="NCBI Taxonomy" id="151541"/>
    <lineage>
        <taxon>Eukaryota</taxon>
        <taxon>Metazoa</taxon>
        <taxon>Ecdysozoa</taxon>
        <taxon>Arthropoda</taxon>
        <taxon>Hexapoda</taxon>
        <taxon>Insecta</taxon>
        <taxon>Pterygota</taxon>
        <taxon>Neoptera</taxon>
        <taxon>Endopterygota</taxon>
        <taxon>Lepidoptera</taxon>
        <taxon>Glossata</taxon>
        <taxon>Ditrysia</taxon>
        <taxon>Papilionoidea</taxon>
        <taxon>Nymphalidae</taxon>
        <taxon>Danainae</taxon>
        <taxon>Danaini</taxon>
        <taxon>Danaina</taxon>
        <taxon>Danaus</taxon>
        <taxon>Anosia</taxon>
    </lineage>
</organism>
<comment type="caution">
    <text evidence="2">The sequence shown here is derived from an EMBL/GenBank/DDBJ whole genome shotgun (WGS) entry which is preliminary data.</text>
</comment>
<dbReference type="OrthoDB" id="7430688at2759"/>